<dbReference type="RefSeq" id="WP_163458916.1">
    <property type="nucleotide sequence ID" value="NZ_JAAGOH010000023.1"/>
</dbReference>
<reference evidence="3 4" key="1">
    <citation type="submission" date="2020-02" db="EMBL/GenBank/DDBJ databases">
        <title>Ideonella bacterium strain TBM-1.</title>
        <authorList>
            <person name="Chen W.-M."/>
        </authorList>
    </citation>
    <scope>NUCLEOTIDE SEQUENCE [LARGE SCALE GENOMIC DNA]</scope>
    <source>
        <strain evidence="3 4">TBM-1</strain>
    </source>
</reference>
<dbReference type="EMBL" id="JAAGOH010000023">
    <property type="protein sequence ID" value="NDY92865.1"/>
    <property type="molecule type" value="Genomic_DNA"/>
</dbReference>
<sequence>MNLTTSPCARTAHRPTRRLFRASLAVWACAALLSACGGGGDDEEAPPAGGGSGSLTLSSATPSSHNTTLNLGAAGTAGNLARAADGFSAQPYCELFWENVPGANGSTYAVQVYFRPSDQAVLHASVIGSTGYTVFDNASGSPISGITVSTSGRTLSFTAKVLSGSGDGATGTVNGSVGFAANTANPACGA</sequence>
<dbReference type="AlphaFoldDB" id="A0A7C9TMS8"/>
<evidence type="ECO:0008006" key="5">
    <source>
        <dbReference type="Google" id="ProtNLM"/>
    </source>
</evidence>
<proteinExistence type="predicted"/>
<evidence type="ECO:0000256" key="2">
    <source>
        <dbReference type="SAM" id="SignalP"/>
    </source>
</evidence>
<evidence type="ECO:0000313" key="3">
    <source>
        <dbReference type="EMBL" id="NDY92865.1"/>
    </source>
</evidence>
<comment type="caution">
    <text evidence="3">The sequence shown here is derived from an EMBL/GenBank/DDBJ whole genome shotgun (WGS) entry which is preliminary data.</text>
</comment>
<feature type="region of interest" description="Disordered" evidence="1">
    <location>
        <begin position="40"/>
        <end position="63"/>
    </location>
</feature>
<gene>
    <name evidence="3" type="ORF">G3A44_16860</name>
</gene>
<keyword evidence="2" id="KW-0732">Signal</keyword>
<dbReference type="Proteomes" id="UP000484255">
    <property type="component" value="Unassembled WGS sequence"/>
</dbReference>
<evidence type="ECO:0000256" key="1">
    <source>
        <dbReference type="SAM" id="MobiDB-lite"/>
    </source>
</evidence>
<feature type="signal peptide" evidence="2">
    <location>
        <begin position="1"/>
        <end position="30"/>
    </location>
</feature>
<evidence type="ECO:0000313" key="4">
    <source>
        <dbReference type="Proteomes" id="UP000484255"/>
    </source>
</evidence>
<feature type="compositionally biased region" description="Low complexity" evidence="1">
    <location>
        <begin position="54"/>
        <end position="63"/>
    </location>
</feature>
<name>A0A7C9TMS8_9BURK</name>
<organism evidence="3 4">
    <name type="scientific">Ideonella livida</name>
    <dbReference type="NCBI Taxonomy" id="2707176"/>
    <lineage>
        <taxon>Bacteria</taxon>
        <taxon>Pseudomonadati</taxon>
        <taxon>Pseudomonadota</taxon>
        <taxon>Betaproteobacteria</taxon>
        <taxon>Burkholderiales</taxon>
        <taxon>Sphaerotilaceae</taxon>
        <taxon>Ideonella</taxon>
    </lineage>
</organism>
<protein>
    <recommendedName>
        <fullName evidence="5">Lipoprotein</fullName>
    </recommendedName>
</protein>
<feature type="chain" id="PRO_5028818287" description="Lipoprotein" evidence="2">
    <location>
        <begin position="31"/>
        <end position="190"/>
    </location>
</feature>
<keyword evidence="4" id="KW-1185">Reference proteome</keyword>
<accession>A0A7C9TMS8</accession>